<organism evidence="1 2">
    <name type="scientific">Violaceomyces palustris</name>
    <dbReference type="NCBI Taxonomy" id="1673888"/>
    <lineage>
        <taxon>Eukaryota</taxon>
        <taxon>Fungi</taxon>
        <taxon>Dikarya</taxon>
        <taxon>Basidiomycota</taxon>
        <taxon>Ustilaginomycotina</taxon>
        <taxon>Ustilaginomycetes</taxon>
        <taxon>Violaceomycetales</taxon>
        <taxon>Violaceomycetaceae</taxon>
        <taxon>Violaceomyces</taxon>
    </lineage>
</organism>
<dbReference type="Proteomes" id="UP000245626">
    <property type="component" value="Unassembled WGS sequence"/>
</dbReference>
<protein>
    <submittedName>
        <fullName evidence="1">Uncharacterized protein</fullName>
    </submittedName>
</protein>
<reference evidence="1 2" key="1">
    <citation type="journal article" date="2018" name="Mol. Biol. Evol.">
        <title>Broad Genomic Sampling Reveals a Smut Pathogenic Ancestry of the Fungal Clade Ustilaginomycotina.</title>
        <authorList>
            <person name="Kijpornyongpan T."/>
            <person name="Mondo S.J."/>
            <person name="Barry K."/>
            <person name="Sandor L."/>
            <person name="Lee J."/>
            <person name="Lipzen A."/>
            <person name="Pangilinan J."/>
            <person name="LaButti K."/>
            <person name="Hainaut M."/>
            <person name="Henrissat B."/>
            <person name="Grigoriev I.V."/>
            <person name="Spatafora J.W."/>
            <person name="Aime M.C."/>
        </authorList>
    </citation>
    <scope>NUCLEOTIDE SEQUENCE [LARGE SCALE GENOMIC DNA]</scope>
    <source>
        <strain evidence="1 2">SA 807</strain>
    </source>
</reference>
<evidence type="ECO:0000313" key="1">
    <source>
        <dbReference type="EMBL" id="PWN49991.1"/>
    </source>
</evidence>
<dbReference type="EMBL" id="KZ819982">
    <property type="protein sequence ID" value="PWN49991.1"/>
    <property type="molecule type" value="Genomic_DNA"/>
</dbReference>
<accession>A0ACD0NW25</accession>
<proteinExistence type="predicted"/>
<sequence length="852" mass="92386">MLAGIEPPPDGTPELTHQSDEVTTSSSSIGSLPSRIDSPLSYRRPSSQALRKVHTFTHRSTSPDYGPTPSRVSDDPSSDVRSEHTCVSTRFDSLHDLLEKAGYKETRVITPDRKRLELSTSSSDSSSTRPHATNNSLDQQMQGKTQNCESKSGAEALLRRKMQAGEKKLPGSSNRRLKSVKSSGWLSSFWMNNEAEEESPLPPPPHPVLPSTSTPESVPAVLLPASKSLTDALDQQSQNGPSTRPNPLGRQGKSREPRSPLKSGQSNVNGTPGSLRKRGVTKMASPRRTLRKKGSSNQLWIGSMVHRSGRSSTLPSKARVVAKVFNSSGEVVEATGEEEAFVTAAVAVQKKARPSLVGAFAQSPPKLEADTGLPKEDDPVALRKRRQERAAWRESLSGLQAFSETLDKRRVLKPASGRGEVDTEAWGARGDGKEIPRPVPSMLVSKVANPVVSKDAAVALRNEACLRPVNLSVKRMKSVEVLARALQPPPSIRTGEGAKPAEGSPPNLKDGNGPPIAPAKPNPPRLTISSPRGITSPKVLDLKGQEFEPRSYPQDEALIISSRRVATKKKLSKKTGSVSEASAGTSTVKRKSPSRSRTTKESIYRDDDPVPVQGTVGTRSTDEDPSHPTARRKGRTPLGQANVRASSSKIEALKREVETLSNFGISLSGWSKGNETRQSFSSFGVGNKDDNDRKSDNRNKTGKGEEGEEDPFTDNLNKEGPSSVDLDTFLRKLKQAKVIQEGKGKERPSTTIPTHPSQVESPSTSPSSRSRSSTNRESITILRLGDKENGSPCKLKSTRRTRSAVSLRNENARNHHHSLASSSSSNHFASTRFTSKEDVSRMFRESIVVQSH</sequence>
<gene>
    <name evidence="1" type="ORF">IE53DRAFT_118209</name>
</gene>
<keyword evidence="2" id="KW-1185">Reference proteome</keyword>
<evidence type="ECO:0000313" key="2">
    <source>
        <dbReference type="Proteomes" id="UP000245626"/>
    </source>
</evidence>
<name>A0ACD0NW25_9BASI</name>